<keyword evidence="7" id="KW-0418">Kinase</keyword>
<organism evidence="12 13">
    <name type="scientific">Sphingobacterium oryzagri</name>
    <dbReference type="NCBI Taxonomy" id="3025669"/>
    <lineage>
        <taxon>Bacteria</taxon>
        <taxon>Pseudomonadati</taxon>
        <taxon>Bacteroidota</taxon>
        <taxon>Sphingobacteriia</taxon>
        <taxon>Sphingobacteriales</taxon>
        <taxon>Sphingobacteriaceae</taxon>
        <taxon>Sphingobacterium</taxon>
    </lineage>
</organism>
<dbReference type="InterPro" id="IPR036890">
    <property type="entry name" value="HATPase_C_sf"/>
</dbReference>
<dbReference type="InterPro" id="IPR005467">
    <property type="entry name" value="His_kinase_dom"/>
</dbReference>
<dbReference type="Proteomes" id="UP001221558">
    <property type="component" value="Chromosome"/>
</dbReference>
<dbReference type="PRINTS" id="PR01033">
    <property type="entry name" value="PHYTOCHROME"/>
</dbReference>
<evidence type="ECO:0000256" key="7">
    <source>
        <dbReference type="ARBA" id="ARBA00022777"/>
    </source>
</evidence>
<evidence type="ECO:0000256" key="5">
    <source>
        <dbReference type="ARBA" id="ARBA00022606"/>
    </source>
</evidence>
<accession>A0ABY7WQA3</accession>
<dbReference type="CDD" id="cd00082">
    <property type="entry name" value="HisKA"/>
    <property type="match status" value="1"/>
</dbReference>
<dbReference type="Pfam" id="PF08446">
    <property type="entry name" value="PAS_2"/>
    <property type="match status" value="1"/>
</dbReference>
<keyword evidence="13" id="KW-1185">Reference proteome</keyword>
<sequence length="743" mass="84534">MVDNQILCEQEPIHLVGRIQGFGKSLILDADLTVVGISANFDAWLSTAVESFLEKNIIHLAQACFQEDWPPIEEFLQKNLNAPNVRETLEITLFGRLFDLCVYQQDAFIHLDFENKNKIFPNVIKLSSYSKKLNQSGERLWKSLCESIREIVGYDRVMVYQFLEDKSGQVIAESIKDGITSYFGFRFPEFDIPAQARRLYEKHHARQTADITAQTFPILSLRNTAFDLSFSNLRALSPIHLQYLANAGAQASLSFSIIVQDELWGMVTCQHSEARHVDYNERALALFLTEFAVNKHLAVVLEQDLELDREIAALEMKVKENILLKSNVLTGLAAALPDLAKLISADGIAVVHKDRNLLYNTGFNSQELDRLHSYINSLHDKPILKDHNFAFKHRDDIDIPLTFAGLCRLDIDLTRSFSLYAFRKEVIFEESWAGKPEKLMTYDETQHTYYPSPRQSFEAWKQAVYGTAPRWKTENILALKRIRQVVRESIVQKSDEISNLNQELIQLNNALDTYSYTVTHDLKNPLSSIKLSGQFLRLKANDNPLVVKSADNILHAVRDMEGMMDKILEFSKAKVYQFTPEWIDVANIIKNIVETGANRYVIPFESIIIERTLPIYGERSLLYQLFSNVIGNAIKYSSKELHPKIVIASAVNNNMVTYYITDNGIGIDNTELEKVYEVFKRMSNAAGFEGSGVGMAIVKRILERFNGQIDIRSKVGVGTTIAISFPNADIPAEWLNGTHLEEQ</sequence>
<dbReference type="PROSITE" id="PS50046">
    <property type="entry name" value="PHYTOCHROME_2"/>
    <property type="match status" value="1"/>
</dbReference>
<feature type="domain" description="Phytochrome chromophore attachment site" evidence="10">
    <location>
        <begin position="136"/>
        <end position="290"/>
    </location>
</feature>
<evidence type="ECO:0000313" key="12">
    <source>
        <dbReference type="EMBL" id="WDF70510.1"/>
    </source>
</evidence>
<dbReference type="InterPro" id="IPR013654">
    <property type="entry name" value="PAS_2"/>
</dbReference>
<proteinExistence type="inferred from homology"/>
<dbReference type="Pfam" id="PF00512">
    <property type="entry name" value="HisKA"/>
    <property type="match status" value="1"/>
</dbReference>
<gene>
    <name evidence="12" type="ORF">PQ465_09080</name>
</gene>
<dbReference type="SMART" id="SM00065">
    <property type="entry name" value="GAF"/>
    <property type="match status" value="1"/>
</dbReference>
<dbReference type="InterPro" id="IPR035965">
    <property type="entry name" value="PAS-like_dom_sf"/>
</dbReference>
<dbReference type="PROSITE" id="PS50109">
    <property type="entry name" value="HIS_KIN"/>
    <property type="match status" value="1"/>
</dbReference>
<evidence type="ECO:0000256" key="8">
    <source>
        <dbReference type="ARBA" id="ARBA00022991"/>
    </source>
</evidence>
<reference evidence="12 13" key="1">
    <citation type="submission" date="2023-02" db="EMBL/GenBank/DDBJ databases">
        <title>Genome sequence of Sphingobacterium sp. KACC 22765.</title>
        <authorList>
            <person name="Kim S."/>
            <person name="Heo J."/>
            <person name="Kwon S.-W."/>
        </authorList>
    </citation>
    <scope>NUCLEOTIDE SEQUENCE [LARGE SCALE GENOMIC DNA]</scope>
    <source>
        <strain evidence="12 13">KACC 22765</strain>
    </source>
</reference>
<dbReference type="InterPro" id="IPR036097">
    <property type="entry name" value="HisK_dim/P_sf"/>
</dbReference>
<dbReference type="InterPro" id="IPR003018">
    <property type="entry name" value="GAF"/>
</dbReference>
<comment type="catalytic activity">
    <reaction evidence="1">
        <text>ATP + protein L-histidine = ADP + protein N-phospho-L-histidine.</text>
        <dbReference type="EC" id="2.7.13.3"/>
    </reaction>
</comment>
<dbReference type="InterPro" id="IPR016132">
    <property type="entry name" value="Phyto_chromo_attachment"/>
</dbReference>
<dbReference type="Gene3D" id="3.30.450.270">
    <property type="match status" value="1"/>
</dbReference>
<evidence type="ECO:0000256" key="2">
    <source>
        <dbReference type="ARBA" id="ARBA00006402"/>
    </source>
</evidence>
<evidence type="ECO:0000259" key="10">
    <source>
        <dbReference type="PROSITE" id="PS50046"/>
    </source>
</evidence>
<dbReference type="InterPro" id="IPR029016">
    <property type="entry name" value="GAF-like_dom_sf"/>
</dbReference>
<feature type="domain" description="Histidine kinase" evidence="11">
    <location>
        <begin position="517"/>
        <end position="729"/>
    </location>
</feature>
<dbReference type="Pfam" id="PF01590">
    <property type="entry name" value="GAF"/>
    <property type="match status" value="1"/>
</dbReference>
<keyword evidence="12" id="KW-0547">Nucleotide-binding</keyword>
<dbReference type="InterPro" id="IPR043150">
    <property type="entry name" value="Phytochrome_PHY_sf"/>
</dbReference>
<evidence type="ECO:0000256" key="1">
    <source>
        <dbReference type="ARBA" id="ARBA00000085"/>
    </source>
</evidence>
<dbReference type="SUPFAM" id="SSF47384">
    <property type="entry name" value="Homodimeric domain of signal transducing histidine kinase"/>
    <property type="match status" value="1"/>
</dbReference>
<dbReference type="PANTHER" id="PTHR42878">
    <property type="entry name" value="TWO-COMPONENT HISTIDINE KINASE"/>
    <property type="match status" value="1"/>
</dbReference>
<dbReference type="SUPFAM" id="SSF55781">
    <property type="entry name" value="GAF domain-like"/>
    <property type="match status" value="2"/>
</dbReference>
<evidence type="ECO:0000313" key="13">
    <source>
        <dbReference type="Proteomes" id="UP001221558"/>
    </source>
</evidence>
<dbReference type="SUPFAM" id="SSF55785">
    <property type="entry name" value="PYP-like sensor domain (PAS domain)"/>
    <property type="match status" value="1"/>
</dbReference>
<keyword evidence="12" id="KW-0067">ATP-binding</keyword>
<dbReference type="SUPFAM" id="SSF55874">
    <property type="entry name" value="ATPase domain of HSP90 chaperone/DNA topoisomerase II/histidine kinase"/>
    <property type="match status" value="1"/>
</dbReference>
<dbReference type="GO" id="GO:0005524">
    <property type="term" value="F:ATP binding"/>
    <property type="evidence" value="ECO:0007669"/>
    <property type="project" value="UniProtKB-KW"/>
</dbReference>
<protein>
    <recommendedName>
        <fullName evidence="3">histidine kinase</fullName>
        <ecNumber evidence="3">2.7.13.3</ecNumber>
    </recommendedName>
</protein>
<dbReference type="SMART" id="SM00388">
    <property type="entry name" value="HisKA"/>
    <property type="match status" value="1"/>
</dbReference>
<name>A0ABY7WQA3_9SPHI</name>
<evidence type="ECO:0000256" key="3">
    <source>
        <dbReference type="ARBA" id="ARBA00012438"/>
    </source>
</evidence>
<evidence type="ECO:0000256" key="4">
    <source>
        <dbReference type="ARBA" id="ARBA00022543"/>
    </source>
</evidence>
<dbReference type="InterPro" id="IPR003594">
    <property type="entry name" value="HATPase_dom"/>
</dbReference>
<keyword evidence="9" id="KW-0675">Receptor</keyword>
<dbReference type="Gene3D" id="1.10.287.130">
    <property type="match status" value="1"/>
</dbReference>
<keyword evidence="8" id="KW-0157">Chromophore</keyword>
<evidence type="ECO:0000256" key="6">
    <source>
        <dbReference type="ARBA" id="ARBA00022679"/>
    </source>
</evidence>
<dbReference type="InterPro" id="IPR050351">
    <property type="entry name" value="BphY/WalK/GraS-like"/>
</dbReference>
<dbReference type="Gene3D" id="3.30.565.10">
    <property type="entry name" value="Histidine kinase-like ATPase, C-terminal domain"/>
    <property type="match status" value="1"/>
</dbReference>
<dbReference type="EC" id="2.7.13.3" evidence="3"/>
<keyword evidence="5" id="KW-0716">Sensory transduction</keyword>
<dbReference type="EMBL" id="CP117880">
    <property type="protein sequence ID" value="WDF70510.1"/>
    <property type="molecule type" value="Genomic_DNA"/>
</dbReference>
<keyword evidence="4" id="KW-0600">Photoreceptor protein</keyword>
<dbReference type="InterPro" id="IPR001294">
    <property type="entry name" value="Phytochrome"/>
</dbReference>
<dbReference type="SMART" id="SM00387">
    <property type="entry name" value="HATPase_c"/>
    <property type="match status" value="1"/>
</dbReference>
<evidence type="ECO:0000259" key="11">
    <source>
        <dbReference type="PROSITE" id="PS50109"/>
    </source>
</evidence>
<dbReference type="Pfam" id="PF02518">
    <property type="entry name" value="HATPase_c"/>
    <property type="match status" value="1"/>
</dbReference>
<dbReference type="RefSeq" id="WP_274269216.1">
    <property type="nucleotide sequence ID" value="NZ_CP117880.1"/>
</dbReference>
<comment type="similarity">
    <text evidence="2">In the N-terminal section; belongs to the phytochrome family.</text>
</comment>
<dbReference type="Gene3D" id="3.30.450.20">
    <property type="entry name" value="PAS domain"/>
    <property type="match status" value="1"/>
</dbReference>
<dbReference type="Gene3D" id="3.30.450.40">
    <property type="match status" value="1"/>
</dbReference>
<keyword evidence="6" id="KW-0808">Transferase</keyword>
<evidence type="ECO:0000256" key="9">
    <source>
        <dbReference type="ARBA" id="ARBA00023170"/>
    </source>
</evidence>
<dbReference type="PANTHER" id="PTHR42878:SF15">
    <property type="entry name" value="BACTERIOPHYTOCHROME"/>
    <property type="match status" value="1"/>
</dbReference>
<dbReference type="InterPro" id="IPR003661">
    <property type="entry name" value="HisK_dim/P_dom"/>
</dbReference>
<dbReference type="InterPro" id="IPR013515">
    <property type="entry name" value="Phytochrome_cen-reg"/>
</dbReference>
<dbReference type="Pfam" id="PF00360">
    <property type="entry name" value="PHY"/>
    <property type="match status" value="1"/>
</dbReference>